<dbReference type="EMBL" id="JWHL01000013">
    <property type="protein sequence ID" value="MBR1369468.1"/>
    <property type="molecule type" value="Genomic_DNA"/>
</dbReference>
<evidence type="ECO:0000313" key="2">
    <source>
        <dbReference type="EMBL" id="MBR1369468.1"/>
    </source>
</evidence>
<comment type="caution">
    <text evidence="2">The sequence shown here is derived from an EMBL/GenBank/DDBJ whole genome shotgun (WGS) entry which is preliminary data.</text>
</comment>
<evidence type="ECO:0000313" key="3">
    <source>
        <dbReference type="Proteomes" id="UP000730161"/>
    </source>
</evidence>
<keyword evidence="1" id="KW-0812">Transmembrane</keyword>
<dbReference type="PROSITE" id="PS51257">
    <property type="entry name" value="PROKAR_LIPOPROTEIN"/>
    <property type="match status" value="1"/>
</dbReference>
<sequence length="154" mass="17088">MDSRQSILIVVGAIACIGAALFIEIYYALIILVIVGALYMTLWIMQDAAYIPQVSCSLSEDAKTIIVKNTGTAPARRIHVSLVPLDIEFDIKELQPEETETFTLEKMVREAKAVVRFSSVDSDNVVEQSYPLSSLSGGVYEPLKPTFPLFSWKK</sequence>
<keyword evidence="1" id="KW-0472">Membrane</keyword>
<keyword evidence="1" id="KW-1133">Transmembrane helix</keyword>
<keyword evidence="3" id="KW-1185">Reference proteome</keyword>
<dbReference type="Proteomes" id="UP000730161">
    <property type="component" value="Unassembled WGS sequence"/>
</dbReference>
<protein>
    <submittedName>
        <fullName evidence="2">Uncharacterized protein</fullName>
    </submittedName>
</protein>
<dbReference type="OrthoDB" id="118141at2157"/>
<dbReference type="AlphaFoldDB" id="A0A8J7WB31"/>
<dbReference type="RefSeq" id="WP_211531175.1">
    <property type="nucleotide sequence ID" value="NZ_JWHL01000013.1"/>
</dbReference>
<gene>
    <name evidence="2" type="ORF">RJ53_08160</name>
</gene>
<reference evidence="2" key="1">
    <citation type="submission" date="2014-12" db="EMBL/GenBank/DDBJ databases">
        <authorList>
            <person name="Huang H.-H."/>
            <person name="Chen S.-C."/>
            <person name="Lai M.-C."/>
        </authorList>
    </citation>
    <scope>NUCLEOTIDE SEQUENCE</scope>
    <source>
        <strain evidence="2">K1F9705b</strain>
    </source>
</reference>
<name>A0A8J7WB31_9EURY</name>
<feature type="transmembrane region" description="Helical" evidence="1">
    <location>
        <begin position="6"/>
        <end position="39"/>
    </location>
</feature>
<accession>A0A8J7WB31</accession>
<evidence type="ECO:0000256" key="1">
    <source>
        <dbReference type="SAM" id="Phobius"/>
    </source>
</evidence>
<proteinExistence type="predicted"/>
<organism evidence="2 3">
    <name type="scientific">Methanocalculus chunghsingensis</name>
    <dbReference type="NCBI Taxonomy" id="156457"/>
    <lineage>
        <taxon>Archaea</taxon>
        <taxon>Methanobacteriati</taxon>
        <taxon>Methanobacteriota</taxon>
        <taxon>Stenosarchaea group</taxon>
        <taxon>Methanomicrobia</taxon>
        <taxon>Methanomicrobiales</taxon>
        <taxon>Methanocalculaceae</taxon>
        <taxon>Methanocalculus</taxon>
    </lineage>
</organism>